<feature type="transmembrane region" description="Helical" evidence="5">
    <location>
        <begin position="43"/>
        <end position="70"/>
    </location>
</feature>
<evidence type="ECO:0000313" key="8">
    <source>
        <dbReference type="Proteomes" id="UP000247498"/>
    </source>
</evidence>
<evidence type="ECO:0000256" key="5">
    <source>
        <dbReference type="SAM" id="Phobius"/>
    </source>
</evidence>
<dbReference type="FunCoup" id="A0A2V0PGU0">
    <property type="interactions" value="1929"/>
</dbReference>
<feature type="transmembrane region" description="Helical" evidence="5">
    <location>
        <begin position="257"/>
        <end position="278"/>
    </location>
</feature>
<dbReference type="InParanoid" id="A0A2V0PGU0"/>
<comment type="caution">
    <text evidence="7">The sequence shown here is derived from an EMBL/GenBank/DDBJ whole genome shotgun (WGS) entry which is preliminary data.</text>
</comment>
<dbReference type="InterPro" id="IPR050186">
    <property type="entry name" value="TPT_transporter"/>
</dbReference>
<dbReference type="SUPFAM" id="SSF103481">
    <property type="entry name" value="Multidrug resistance efflux transporter EmrE"/>
    <property type="match status" value="1"/>
</dbReference>
<keyword evidence="8" id="KW-1185">Reference proteome</keyword>
<sequence length="365" mass="39009">MTSTIETAKQKQTMDVFAWFMNVATSVVIVFVNKALIDPKKGHAFTFATTLSALHFLTSAASLWIGQLVSGGPRPQLPWKDNLYFSVIANLSIASLNISLLVNTVGFYQIAKLLIIPFVAVVEMVWYEKRFTPEVTASMVVVAVGVGIVTVTDVSVNSLGLIIAGISVVASGMQQILCGVVQRKHKLQSHQLLSCTAPVQGAILIVLGPPIDYYITGASVMKYTWTTAAAAVMVMSCSVAVLVNISQFMCLGRFSAVTFQVLGHTKTILVLLISWLVLHEPMSGRKMFGMSLAVVGMISYGHFNSKAAAAAAVKNAEALPLLNKARVTSDDEAHHGADGQPVDALSRVRGTGLMPRSGSKERLGG</sequence>
<gene>
    <name evidence="7" type="ORF">Rsub_11361</name>
</gene>
<feature type="domain" description="Sugar phosphate transporter" evidence="6">
    <location>
        <begin position="18"/>
        <end position="300"/>
    </location>
</feature>
<keyword evidence="4 5" id="KW-0472">Membrane</keyword>
<dbReference type="PANTHER" id="PTHR11132">
    <property type="entry name" value="SOLUTE CARRIER FAMILY 35"/>
    <property type="match status" value="1"/>
</dbReference>
<comment type="subcellular location">
    <subcellularLocation>
        <location evidence="1">Membrane</location>
        <topology evidence="1">Multi-pass membrane protein</topology>
    </subcellularLocation>
</comment>
<name>A0A2V0PGU0_9CHLO</name>
<protein>
    <recommendedName>
        <fullName evidence="6">Sugar phosphate transporter domain-containing protein</fullName>
    </recommendedName>
</protein>
<dbReference type="OrthoDB" id="5547497at2759"/>
<feature type="transmembrane region" description="Helical" evidence="5">
    <location>
        <begin position="107"/>
        <end position="127"/>
    </location>
</feature>
<accession>A0A2V0PGU0</accession>
<dbReference type="InterPro" id="IPR037185">
    <property type="entry name" value="EmrE-like"/>
</dbReference>
<keyword evidence="2 5" id="KW-0812">Transmembrane</keyword>
<evidence type="ECO:0000256" key="3">
    <source>
        <dbReference type="ARBA" id="ARBA00022989"/>
    </source>
</evidence>
<evidence type="ECO:0000256" key="1">
    <source>
        <dbReference type="ARBA" id="ARBA00004141"/>
    </source>
</evidence>
<feature type="transmembrane region" description="Helical" evidence="5">
    <location>
        <begin position="134"/>
        <end position="152"/>
    </location>
</feature>
<dbReference type="Pfam" id="PF03151">
    <property type="entry name" value="TPT"/>
    <property type="match status" value="1"/>
</dbReference>
<evidence type="ECO:0000259" key="6">
    <source>
        <dbReference type="Pfam" id="PF03151"/>
    </source>
</evidence>
<dbReference type="GO" id="GO:0016020">
    <property type="term" value="C:membrane"/>
    <property type="evidence" value="ECO:0007669"/>
    <property type="project" value="UniProtKB-SubCell"/>
</dbReference>
<dbReference type="EMBL" id="BDRX01000135">
    <property type="protein sequence ID" value="GBF98779.1"/>
    <property type="molecule type" value="Genomic_DNA"/>
</dbReference>
<feature type="transmembrane region" description="Helical" evidence="5">
    <location>
        <begin position="158"/>
        <end position="180"/>
    </location>
</feature>
<feature type="transmembrane region" description="Helical" evidence="5">
    <location>
        <begin position="223"/>
        <end position="245"/>
    </location>
</feature>
<keyword evidence="3 5" id="KW-1133">Transmembrane helix</keyword>
<evidence type="ECO:0000313" key="7">
    <source>
        <dbReference type="EMBL" id="GBF98779.1"/>
    </source>
</evidence>
<reference evidence="7 8" key="1">
    <citation type="journal article" date="2018" name="Sci. Rep.">
        <title>Raphidocelis subcapitata (=Pseudokirchneriella subcapitata) provides an insight into genome evolution and environmental adaptations in the Sphaeropleales.</title>
        <authorList>
            <person name="Suzuki S."/>
            <person name="Yamaguchi H."/>
            <person name="Nakajima N."/>
            <person name="Kawachi M."/>
        </authorList>
    </citation>
    <scope>NUCLEOTIDE SEQUENCE [LARGE SCALE GENOMIC DNA]</scope>
    <source>
        <strain evidence="7 8">NIES-35</strain>
    </source>
</reference>
<evidence type="ECO:0000256" key="4">
    <source>
        <dbReference type="ARBA" id="ARBA00023136"/>
    </source>
</evidence>
<evidence type="ECO:0000256" key="2">
    <source>
        <dbReference type="ARBA" id="ARBA00022692"/>
    </source>
</evidence>
<dbReference type="AlphaFoldDB" id="A0A2V0PGU0"/>
<dbReference type="InterPro" id="IPR004853">
    <property type="entry name" value="Sugar_P_trans_dom"/>
</dbReference>
<dbReference type="Proteomes" id="UP000247498">
    <property type="component" value="Unassembled WGS sequence"/>
</dbReference>
<proteinExistence type="predicted"/>
<organism evidence="7 8">
    <name type="scientific">Raphidocelis subcapitata</name>
    <dbReference type="NCBI Taxonomy" id="307507"/>
    <lineage>
        <taxon>Eukaryota</taxon>
        <taxon>Viridiplantae</taxon>
        <taxon>Chlorophyta</taxon>
        <taxon>core chlorophytes</taxon>
        <taxon>Chlorophyceae</taxon>
        <taxon>CS clade</taxon>
        <taxon>Sphaeropleales</taxon>
        <taxon>Selenastraceae</taxon>
        <taxon>Raphidocelis</taxon>
    </lineage>
</organism>
<feature type="transmembrane region" description="Helical" evidence="5">
    <location>
        <begin position="16"/>
        <end position="37"/>
    </location>
</feature>